<dbReference type="OrthoDB" id="9761045at2"/>
<dbReference type="PIRSF" id="PIRSF010631">
    <property type="entry name" value="A-rhamnsds"/>
    <property type="match status" value="1"/>
</dbReference>
<dbReference type="AlphaFoldDB" id="A0A2Y9B8T7"/>
<dbReference type="RefSeq" id="WP_109729463.1">
    <property type="nucleotide sequence ID" value="NZ_BAAACK010000007.1"/>
</dbReference>
<dbReference type="EMBL" id="QGDL01000001">
    <property type="protein sequence ID" value="PWJ32097.1"/>
    <property type="molecule type" value="Genomic_DNA"/>
</dbReference>
<evidence type="ECO:0000259" key="6">
    <source>
        <dbReference type="Pfam" id="PF17389"/>
    </source>
</evidence>
<dbReference type="InterPro" id="IPR013737">
    <property type="entry name" value="Bac_rhamnosid_N"/>
</dbReference>
<evidence type="ECO:0000256" key="1">
    <source>
        <dbReference type="ARBA" id="ARBA00001445"/>
    </source>
</evidence>
<dbReference type="PANTHER" id="PTHR33307">
    <property type="entry name" value="ALPHA-RHAMNOSIDASE (EUROFUNG)"/>
    <property type="match status" value="1"/>
</dbReference>
<dbReference type="Pfam" id="PF05592">
    <property type="entry name" value="Bac_rhamnosid"/>
    <property type="match status" value="1"/>
</dbReference>
<dbReference type="Pfam" id="PF08531">
    <property type="entry name" value="Bac_rhamnosid_N"/>
    <property type="match status" value="1"/>
</dbReference>
<feature type="domain" description="Alpha-L-rhamnosidase C-terminal" evidence="7">
    <location>
        <begin position="839"/>
        <end position="908"/>
    </location>
</feature>
<dbReference type="Pfam" id="PF25788">
    <property type="entry name" value="Ig_Rha78A_N"/>
    <property type="match status" value="1"/>
</dbReference>
<dbReference type="InterPro" id="IPR035398">
    <property type="entry name" value="Bac_rhamnosid_C"/>
</dbReference>
<dbReference type="InterPro" id="IPR035396">
    <property type="entry name" value="Bac_rhamnosid6H"/>
</dbReference>
<dbReference type="Pfam" id="PF17389">
    <property type="entry name" value="Bac_rhamnosid6H"/>
    <property type="match status" value="1"/>
</dbReference>
<reference evidence="8 9" key="1">
    <citation type="submission" date="2018-05" db="EMBL/GenBank/DDBJ databases">
        <title>The Hungate 1000. A catalogue of reference genomes from the rumen microbiome.</title>
        <authorList>
            <person name="Kelly W."/>
        </authorList>
    </citation>
    <scope>NUCLEOTIDE SEQUENCE [LARGE SCALE GENOMIC DNA]</scope>
    <source>
        <strain evidence="8 9">NLAE-zl-C242</strain>
    </source>
</reference>
<dbReference type="SUPFAM" id="SSF48208">
    <property type="entry name" value="Six-hairpin glycosidases"/>
    <property type="match status" value="1"/>
</dbReference>
<name>A0A2Y9B8T7_9FIRM</name>
<feature type="domain" description="Alpha-L-rhamnosidase concanavalin-like" evidence="4">
    <location>
        <begin position="359"/>
        <end position="457"/>
    </location>
</feature>
<accession>A0A2Y9B8T7</accession>
<evidence type="ECO:0000313" key="9">
    <source>
        <dbReference type="Proteomes" id="UP000245845"/>
    </source>
</evidence>
<evidence type="ECO:0000256" key="3">
    <source>
        <dbReference type="ARBA" id="ARBA00022801"/>
    </source>
</evidence>
<dbReference type="EC" id="3.2.1.40" evidence="2"/>
<feature type="domain" description="Bacterial alpha-L-rhamnosidase N-terminal" evidence="5">
    <location>
        <begin position="182"/>
        <end position="347"/>
    </location>
</feature>
<evidence type="ECO:0000313" key="8">
    <source>
        <dbReference type="EMBL" id="PWJ32097.1"/>
    </source>
</evidence>
<dbReference type="Proteomes" id="UP000245845">
    <property type="component" value="Unassembled WGS sequence"/>
</dbReference>
<dbReference type="Gene3D" id="1.50.10.10">
    <property type="match status" value="1"/>
</dbReference>
<evidence type="ECO:0000256" key="2">
    <source>
        <dbReference type="ARBA" id="ARBA00012652"/>
    </source>
</evidence>
<evidence type="ECO:0000259" key="7">
    <source>
        <dbReference type="Pfam" id="PF17390"/>
    </source>
</evidence>
<organism evidence="8 9">
    <name type="scientific">Faecalicatena orotica</name>
    <dbReference type="NCBI Taxonomy" id="1544"/>
    <lineage>
        <taxon>Bacteria</taxon>
        <taxon>Bacillati</taxon>
        <taxon>Bacillota</taxon>
        <taxon>Clostridia</taxon>
        <taxon>Lachnospirales</taxon>
        <taxon>Lachnospiraceae</taxon>
        <taxon>Faecalicatena</taxon>
    </lineage>
</organism>
<dbReference type="InterPro" id="IPR016007">
    <property type="entry name" value="Alpha_rhamnosid"/>
</dbReference>
<sequence>MNIQNVTCEFTHHPISLDRRHPRFSWEIEAQENSIFQASYQIIVRDESGNLMWDSGVRNNSDSTGIPYDGTELKSASVYTYKISVRTNTGETAESGEHAFETAFFDLSGWKARWIEPDPLPQLPVNPLLTARQEWETSLAAMMRGEPVEMKLEGDILDGLPLEPYDPAVRLRHTFVSASPAVKARLYVTAHGMYEVKINGKPVTDSLLNPGFTTYDKRLKYQVYNVDSLICPGQNAIAATVADGWYKGKIAIGRGCEYGEVPGLLLQLELTGPDGTQQIVTSGEGWKYSFDGPVRTADLFLGEVFDARMDDGDPSLSGYDDSAWKTAQVKSSPDKTLEAQASPLARVFKEVPAREILTAPNGDTIIDFGQNLAGVIRVQVHEPTGTEITFEHGEQLDKDGNYFYCFSGTNKEQKDTYICGEAEYETFEPHFTYHGFRYVRVTGGTDWKKEDFTALAVSTDNEVTGTFCCSNEQINQLQSNIYWSQRSNNITIPTDCPTREKAGWTGDVFVYGATALFNQDMTAFYEDWLKSIRAEQMENGHILGTVPQIKNYVQQAYAGSLGWGDVIMTLPIQLYELRGNKDALAANYEAMGKWMEAMVQAADELPMPSNTISAPTVDTPAAGRSLENQHYLINSGFHFGDWIIPSVVNEQGFTDGPASAFLTMNYVGSSLLAADADMYAEISELLGHKKNAKKYRAYAARVRQAFEEEYVSPDGRLGQEMQGNYILALKHHMVSAEKEPLLAARLDELVAANRFRLDTGFMSTPHLLDILCEYGYQDAAWKVLLQTECPSWLYEIRQGATTIWENWDAVRPDGELAGCSFNHYAFGCVGDFLYRRVLGLQNAGTAYDRILISPEYGCPFEWAEGSYHCPHGTIKLKWEKDGDKVLVTGSIPANTSAGLKLPDGTLKELGNGKFEVAAPL</sequence>
<keyword evidence="3" id="KW-0378">Hydrolase</keyword>
<dbReference type="Gene3D" id="2.60.120.260">
    <property type="entry name" value="Galactose-binding domain-like"/>
    <property type="match status" value="2"/>
</dbReference>
<proteinExistence type="predicted"/>
<feature type="domain" description="Alpha-L-rhamnosidase six-hairpin glycosidase" evidence="6">
    <location>
        <begin position="464"/>
        <end position="837"/>
    </location>
</feature>
<gene>
    <name evidence="8" type="ORF">A8806_101385</name>
</gene>
<evidence type="ECO:0000259" key="5">
    <source>
        <dbReference type="Pfam" id="PF08531"/>
    </source>
</evidence>
<comment type="caution">
    <text evidence="8">The sequence shown here is derived from an EMBL/GenBank/DDBJ whole genome shotgun (WGS) entry which is preliminary data.</text>
</comment>
<dbReference type="GO" id="GO:0030596">
    <property type="term" value="F:alpha-L-rhamnosidase activity"/>
    <property type="evidence" value="ECO:0007669"/>
    <property type="project" value="UniProtKB-EC"/>
</dbReference>
<dbReference type="GO" id="GO:0005975">
    <property type="term" value="P:carbohydrate metabolic process"/>
    <property type="evidence" value="ECO:0007669"/>
    <property type="project" value="InterPro"/>
</dbReference>
<comment type="catalytic activity">
    <reaction evidence="1">
        <text>Hydrolysis of terminal non-reducing alpha-L-rhamnose residues in alpha-L-rhamnosides.</text>
        <dbReference type="EC" id="3.2.1.40"/>
    </reaction>
</comment>
<dbReference type="InterPro" id="IPR008902">
    <property type="entry name" value="Rhamnosid_concanavalin"/>
</dbReference>
<dbReference type="Gene3D" id="2.60.40.10">
    <property type="entry name" value="Immunoglobulins"/>
    <property type="match status" value="1"/>
</dbReference>
<dbReference type="Pfam" id="PF17390">
    <property type="entry name" value="Bac_rhamnosid_C"/>
    <property type="match status" value="1"/>
</dbReference>
<protein>
    <recommendedName>
        <fullName evidence="2">alpha-L-rhamnosidase</fullName>
        <ecNumber evidence="2">3.2.1.40</ecNumber>
    </recommendedName>
</protein>
<evidence type="ECO:0000259" key="4">
    <source>
        <dbReference type="Pfam" id="PF05592"/>
    </source>
</evidence>
<dbReference type="InterPro" id="IPR008928">
    <property type="entry name" value="6-hairpin_glycosidase_sf"/>
</dbReference>
<dbReference type="InterPro" id="IPR013783">
    <property type="entry name" value="Ig-like_fold"/>
</dbReference>
<keyword evidence="9" id="KW-1185">Reference proteome</keyword>
<dbReference type="InterPro" id="IPR012341">
    <property type="entry name" value="6hp_glycosidase-like_sf"/>
</dbReference>
<dbReference type="Gene3D" id="2.60.420.10">
    <property type="entry name" value="Maltose phosphorylase, domain 3"/>
    <property type="match status" value="1"/>
</dbReference>
<dbReference type="PANTHER" id="PTHR33307:SF6">
    <property type="entry name" value="ALPHA-RHAMNOSIDASE (EUROFUNG)-RELATED"/>
    <property type="match status" value="1"/>
</dbReference>